<gene>
    <name evidence="1" type="ORF">FZC75_11200</name>
</gene>
<dbReference type="EMBL" id="VTET01000005">
    <property type="protein sequence ID" value="TYS71724.1"/>
    <property type="molecule type" value="Genomic_DNA"/>
</dbReference>
<dbReference type="Proteomes" id="UP000324517">
    <property type="component" value="Unassembled WGS sequence"/>
</dbReference>
<dbReference type="RefSeq" id="WP_148979380.1">
    <property type="nucleotide sequence ID" value="NZ_JBNILM010000007.1"/>
</dbReference>
<protein>
    <submittedName>
        <fullName evidence="1">Uncharacterized protein</fullName>
    </submittedName>
</protein>
<evidence type="ECO:0000313" key="2">
    <source>
        <dbReference type="Proteomes" id="UP000324517"/>
    </source>
</evidence>
<accession>A0A5D4TCF2</accession>
<comment type="caution">
    <text evidence="1">The sequence shown here is derived from an EMBL/GenBank/DDBJ whole genome shotgun (WGS) entry which is preliminary data.</text>
</comment>
<dbReference type="OrthoDB" id="2355691at2"/>
<dbReference type="AlphaFoldDB" id="A0A5D4TCF2"/>
<name>A0A5D4TCF2_9BACI</name>
<sequence>MSEIQFSALTKPFIIPKVIEENNGGFFENGLSFFVHDLDPYWIKIAQQILTLPLTSGTVLCF</sequence>
<organism evidence="1 2">
    <name type="scientific">Sutcliffiella horikoshii</name>
    <dbReference type="NCBI Taxonomy" id="79883"/>
    <lineage>
        <taxon>Bacteria</taxon>
        <taxon>Bacillati</taxon>
        <taxon>Bacillota</taxon>
        <taxon>Bacilli</taxon>
        <taxon>Bacillales</taxon>
        <taxon>Bacillaceae</taxon>
        <taxon>Sutcliffiella</taxon>
    </lineage>
</organism>
<reference evidence="1 2" key="1">
    <citation type="submission" date="2019-08" db="EMBL/GenBank/DDBJ databases">
        <title>Bacillus genomes from the desert of Cuatro Cienegas, Coahuila.</title>
        <authorList>
            <person name="Olmedo-Alvarez G."/>
        </authorList>
    </citation>
    <scope>NUCLEOTIDE SEQUENCE [LARGE SCALE GENOMIC DNA]</scope>
    <source>
        <strain evidence="1 2">CH98b_3T</strain>
    </source>
</reference>
<proteinExistence type="predicted"/>
<evidence type="ECO:0000313" key="1">
    <source>
        <dbReference type="EMBL" id="TYS71724.1"/>
    </source>
</evidence>